<comment type="catalytic activity">
    <reaction evidence="11">
        <text>ATP + H2O = ADP + phosphate + H(+)</text>
        <dbReference type="Rhea" id="RHEA:13065"/>
        <dbReference type="ChEBI" id="CHEBI:15377"/>
        <dbReference type="ChEBI" id="CHEBI:15378"/>
        <dbReference type="ChEBI" id="CHEBI:30616"/>
        <dbReference type="ChEBI" id="CHEBI:43474"/>
        <dbReference type="ChEBI" id="CHEBI:456216"/>
        <dbReference type="EC" id="5.6.2.3"/>
    </reaction>
</comment>
<dbReference type="Pfam" id="PF13245">
    <property type="entry name" value="AAA_19"/>
    <property type="match status" value="1"/>
</dbReference>
<dbReference type="InterPro" id="IPR027417">
    <property type="entry name" value="P-loop_NTPase"/>
</dbReference>
<evidence type="ECO:0000256" key="3">
    <source>
        <dbReference type="ARBA" id="ARBA00022763"/>
    </source>
</evidence>
<accession>A0AAU6W4J9</accession>
<comment type="similarity">
    <text evidence="11">Belongs to the RecD family.</text>
</comment>
<evidence type="ECO:0000256" key="1">
    <source>
        <dbReference type="ARBA" id="ARBA00022722"/>
    </source>
</evidence>
<dbReference type="EC" id="5.6.2.3" evidence="11"/>
<dbReference type="SUPFAM" id="SSF52540">
    <property type="entry name" value="P-loop containing nucleoside triphosphate hydrolases"/>
    <property type="match status" value="1"/>
</dbReference>
<keyword evidence="10 11" id="KW-0413">Isomerase</keyword>
<dbReference type="Gene3D" id="3.40.50.300">
    <property type="entry name" value="P-loop containing nucleotide triphosphate hydrolases"/>
    <property type="match status" value="3"/>
</dbReference>
<dbReference type="PANTHER" id="PTHR43788:SF6">
    <property type="entry name" value="DNA HELICASE B"/>
    <property type="match status" value="1"/>
</dbReference>
<dbReference type="InterPro" id="IPR049550">
    <property type="entry name" value="RecD_N"/>
</dbReference>
<evidence type="ECO:0000256" key="7">
    <source>
        <dbReference type="ARBA" id="ARBA00022840"/>
    </source>
</evidence>
<dbReference type="AlphaFoldDB" id="A0AAU6W4J9"/>
<keyword evidence="9 11" id="KW-0234">DNA repair</keyword>
<keyword evidence="7 11" id="KW-0067">ATP-binding</keyword>
<dbReference type="RefSeq" id="WP_348769383.1">
    <property type="nucleotide sequence ID" value="NZ_CP135018.1"/>
</dbReference>
<keyword evidence="8 11" id="KW-0238">DNA-binding</keyword>
<evidence type="ECO:0000256" key="11">
    <source>
        <dbReference type="HAMAP-Rule" id="MF_01487"/>
    </source>
</evidence>
<comment type="function">
    <text evidence="11">A helicase/nuclease that prepares dsDNA breaks (DSB) for recombinational DNA repair. Binds to DSBs and unwinds DNA via a highly rapid and processive ATP-dependent bidirectional helicase activity. Unwinds dsDNA until it encounters a Chi (crossover hotspot instigator) sequence from the 3' direction. Cuts ssDNA a few nucleotides 3' to the Chi site. The properties and activities of the enzyme are changed at Chi. The Chi-altered holoenzyme produces a long 3'-ssDNA overhang and facilitates RecA-binding to the ssDNA for homologous DNA recombination and repair. Holoenzyme degrades any linearized DNA that is unable to undergo homologous recombination. In the holoenzyme this subunit has ssDNA-dependent ATPase and 5'-3' helicase activity. When added to pre-assembled RecBC greatly stimulates nuclease activity and augments holoenzyme processivity. Negatively regulates the RecA-loading ability of RecBCD.</text>
</comment>
<keyword evidence="2 11" id="KW-0547">Nucleotide-binding</keyword>
<proteinExistence type="inferred from homology"/>
<dbReference type="Pfam" id="PF13538">
    <property type="entry name" value="UvrD_C_2"/>
    <property type="match status" value="1"/>
</dbReference>
<gene>
    <name evidence="11 14" type="primary">recD</name>
    <name evidence="14" type="ORF">RJT31_02295</name>
</gene>
<reference evidence="14" key="1">
    <citation type="submission" date="2024-06" db="EMBL/GenBank/DDBJ databases">
        <title>Unveiling Genomic Reduction in Obligate Endosymbionts Buchnera of Aphids: Insights from Phylogenomic Comparative Analysis with Novel Genome Data and Co-obligate Endosymbionts.</title>
        <authorList>
            <person name="Lu C."/>
            <person name="Zou T."/>
            <person name="Liu Q."/>
            <person name="Huang X."/>
        </authorList>
    </citation>
    <scope>NUCLEOTIDE SEQUENCE</scope>
    <source>
        <strain evidence="14">Aphau13</strain>
    </source>
</reference>
<evidence type="ECO:0000256" key="6">
    <source>
        <dbReference type="ARBA" id="ARBA00022839"/>
    </source>
</evidence>
<feature type="domain" description="RecBCD enzyme subunit RecD N-terminal" evidence="13">
    <location>
        <begin position="11"/>
        <end position="110"/>
    </location>
</feature>
<keyword evidence="3 11" id="KW-0227">DNA damage</keyword>
<name>A0AAU6W4J9_9GAMM</name>
<feature type="binding site" evidence="11">
    <location>
        <begin position="172"/>
        <end position="179"/>
    </location>
    <ligand>
        <name>ATP</name>
        <dbReference type="ChEBI" id="CHEBI:30616"/>
    </ligand>
</feature>
<dbReference type="InterPro" id="IPR006344">
    <property type="entry name" value="RecD"/>
</dbReference>
<dbReference type="CDD" id="cd18809">
    <property type="entry name" value="SF1_C_RecD"/>
    <property type="match status" value="1"/>
</dbReference>
<protein>
    <recommendedName>
        <fullName evidence="11">RecBCD enzyme subunit RecD</fullName>
        <ecNumber evidence="11">5.6.2.3</ecNumber>
    </recommendedName>
    <alternativeName>
        <fullName evidence="11">DNA 5'-3' helicase subunit RecD</fullName>
    </alternativeName>
    <alternativeName>
        <fullName evidence="11">Exonuclease V subunit RecD</fullName>
        <shortName evidence="11">ExoV subunit RecD</shortName>
    </alternativeName>
    <alternativeName>
        <fullName evidence="11">Helicase/nuclease RecBCD subunit RecD</fullName>
    </alternativeName>
</protein>
<keyword evidence="5 11" id="KW-0347">Helicase</keyword>
<evidence type="ECO:0000313" key="14">
    <source>
        <dbReference type="EMBL" id="XAJ80746.1"/>
    </source>
</evidence>
<evidence type="ECO:0000256" key="5">
    <source>
        <dbReference type="ARBA" id="ARBA00022806"/>
    </source>
</evidence>
<dbReference type="HAMAP" id="MF_01487">
    <property type="entry name" value="RecD"/>
    <property type="match status" value="1"/>
</dbReference>
<dbReference type="GO" id="GO:0003677">
    <property type="term" value="F:DNA binding"/>
    <property type="evidence" value="ECO:0007669"/>
    <property type="project" value="UniProtKB-UniRule"/>
</dbReference>
<feature type="domain" description="UvrD-like helicase C-terminal" evidence="12">
    <location>
        <begin position="541"/>
        <end position="584"/>
    </location>
</feature>
<comment type="miscellaneous">
    <text evidence="11">In the RecBCD complex, RecB has a slow 3'-5' helicase, an exonuclease activity and loads RecA onto ssDNA, RecD has a fast 5'-3' helicase activity, while RecC stimulates the ATPase and processivity of the RecB helicase and contributes to recognition of the Chi site.</text>
</comment>
<dbReference type="Gene3D" id="1.10.10.1020">
    <property type="entry name" value="RecBCD complex, subunit RecD, N-terminal domain"/>
    <property type="match status" value="1"/>
</dbReference>
<keyword evidence="6 11" id="KW-0269">Exonuclease</keyword>
<dbReference type="InterPro" id="IPR050534">
    <property type="entry name" value="Coronavir_polyprotein_1ab"/>
</dbReference>
<keyword evidence="1 11" id="KW-0540">Nuclease</keyword>
<organism evidence="14">
    <name type="scientific">Buchnera aphidicola</name>
    <name type="common">Aphis aurantii</name>
    <dbReference type="NCBI Taxonomy" id="1470492"/>
    <lineage>
        <taxon>Bacteria</taxon>
        <taxon>Pseudomonadati</taxon>
        <taxon>Pseudomonadota</taxon>
        <taxon>Gammaproteobacteria</taxon>
        <taxon>Enterobacterales</taxon>
        <taxon>Erwiniaceae</taxon>
        <taxon>Buchnera</taxon>
    </lineage>
</organism>
<keyword evidence="4 11" id="KW-0378">Hydrolase</keyword>
<dbReference type="Pfam" id="PF21185">
    <property type="entry name" value="RecD_N"/>
    <property type="match status" value="1"/>
</dbReference>
<evidence type="ECO:0000256" key="9">
    <source>
        <dbReference type="ARBA" id="ARBA00023204"/>
    </source>
</evidence>
<evidence type="ECO:0000259" key="12">
    <source>
        <dbReference type="Pfam" id="PF13538"/>
    </source>
</evidence>
<dbReference type="InterPro" id="IPR041851">
    <property type="entry name" value="RecD_N_sf"/>
</dbReference>
<evidence type="ECO:0000256" key="8">
    <source>
        <dbReference type="ARBA" id="ARBA00023125"/>
    </source>
</evidence>
<dbReference type="GO" id="GO:0008854">
    <property type="term" value="F:exodeoxyribonuclease V activity"/>
    <property type="evidence" value="ECO:0007669"/>
    <property type="project" value="InterPro"/>
</dbReference>
<dbReference type="InterPro" id="IPR027785">
    <property type="entry name" value="UvrD-like_helicase_C"/>
</dbReference>
<evidence type="ECO:0000256" key="4">
    <source>
        <dbReference type="ARBA" id="ARBA00022801"/>
    </source>
</evidence>
<dbReference type="PANTHER" id="PTHR43788">
    <property type="entry name" value="DNA2/NAM7 HELICASE FAMILY MEMBER"/>
    <property type="match status" value="1"/>
</dbReference>
<dbReference type="EMBL" id="CP135018">
    <property type="protein sequence ID" value="XAJ80746.1"/>
    <property type="molecule type" value="Genomic_DNA"/>
</dbReference>
<dbReference type="NCBIfam" id="TIGR01447">
    <property type="entry name" value="recD"/>
    <property type="match status" value="1"/>
</dbReference>
<comment type="subunit">
    <text evidence="11">Heterotrimer of RecB, RecC and RecD. All subunits contribute to DNA-binding.</text>
</comment>
<evidence type="ECO:0000259" key="13">
    <source>
        <dbReference type="Pfam" id="PF21185"/>
    </source>
</evidence>
<sequence>MKKLLRDLEKKKIIRMIDVVFSQFISKKNNIIMLVAACVSFESNNGYLYLPLEYFKKNNFFSTKNPKIIKKILFILNQKKINWHLELLNHHAFNNGNIVTPFVFVQRKIYLYKIWKAKKNIFQYLNQKQTSTKFHLIKNYKFLDELFPSRIYNSQKIAIALSLINQILFILGGPGTGKTTTIITIIIALIKYSEQNIKIQLSAPTGKATERLIEILNNHYKFLNLYLSKEQIKCSLLKPVTIHQLLGISKISDRIFFNETHPLNVDVLIIDEVSMIDILMMNNIFLSTKKNTKIIFIGDHNQLSPIGIGSILKKIYNYSSHGYSLETTYFLKKITKYSNIYNKENKNNTFLISDKICILKKNYRFQKNSGIYIISNAIYQYKEKVFIQLFKNLIQNVLFYEINFENQYKDMIEKIIFYNKRYWDKIDKKENIKEIIKIFKKHQTLCVLREGLFGVNNINKILEKTMHKKNIIKKFFLIKNQMWYIGKPIIINKNNKYLNLSNGEIGITHLNYENKLQVFFLKNNDSIKCIPIDLLEHYETAWCITVHKAQGSEFDNITLILPNKNSEILNKEILYTAVTRSRKKISIFSNKKIFILASKKQKI</sequence>
<dbReference type="GO" id="GO:0043139">
    <property type="term" value="F:5'-3' DNA helicase activity"/>
    <property type="evidence" value="ECO:0007669"/>
    <property type="project" value="UniProtKB-UniRule"/>
</dbReference>
<evidence type="ECO:0000256" key="10">
    <source>
        <dbReference type="ARBA" id="ARBA00023235"/>
    </source>
</evidence>
<dbReference type="GO" id="GO:0000724">
    <property type="term" value="P:double-strand break repair via homologous recombination"/>
    <property type="evidence" value="ECO:0007669"/>
    <property type="project" value="UniProtKB-UniRule"/>
</dbReference>
<dbReference type="GO" id="GO:0005524">
    <property type="term" value="F:ATP binding"/>
    <property type="evidence" value="ECO:0007669"/>
    <property type="project" value="UniProtKB-UniRule"/>
</dbReference>
<dbReference type="GO" id="GO:0009338">
    <property type="term" value="C:exodeoxyribonuclease V complex"/>
    <property type="evidence" value="ECO:0007669"/>
    <property type="project" value="InterPro"/>
</dbReference>
<evidence type="ECO:0000256" key="2">
    <source>
        <dbReference type="ARBA" id="ARBA00022741"/>
    </source>
</evidence>